<proteinExistence type="inferred from homology"/>
<dbReference type="EMBL" id="CP119940">
    <property type="protein sequence ID" value="WFD04277.1"/>
    <property type="molecule type" value="Genomic_DNA"/>
</dbReference>
<evidence type="ECO:0000256" key="3">
    <source>
        <dbReference type="ARBA" id="ARBA00025740"/>
    </source>
</evidence>
<gene>
    <name evidence="4" type="primary">ATG18</name>
    <name evidence="4" type="ORF">MOBT1_002982</name>
</gene>
<name>A0AAF0IT69_9BASI</name>
<dbReference type="GO" id="GO:0005737">
    <property type="term" value="C:cytoplasm"/>
    <property type="evidence" value="ECO:0007669"/>
    <property type="project" value="UniProtKB-ARBA"/>
</dbReference>
<keyword evidence="1" id="KW-0853">WD repeat</keyword>
<dbReference type="InterPro" id="IPR036322">
    <property type="entry name" value="WD40_repeat_dom_sf"/>
</dbReference>
<comment type="similarity">
    <text evidence="3">Belongs to the WD repeat PROPPIN family.</text>
</comment>
<protein>
    <submittedName>
        <fullName evidence="4">Autophagy protein</fullName>
    </submittedName>
</protein>
<dbReference type="Pfam" id="PF21032">
    <property type="entry name" value="PROPPIN"/>
    <property type="match status" value="1"/>
</dbReference>
<dbReference type="Gene3D" id="2.130.10.10">
    <property type="entry name" value="YVTN repeat-like/Quinoprotein amine dehydrogenase"/>
    <property type="match status" value="1"/>
</dbReference>
<dbReference type="SMART" id="SM00320">
    <property type="entry name" value="WD40"/>
    <property type="match status" value="2"/>
</dbReference>
<dbReference type="Proteomes" id="UP001214603">
    <property type="component" value="Chromosome 7"/>
</dbReference>
<reference evidence="4" key="1">
    <citation type="submission" date="2023-03" db="EMBL/GenBank/DDBJ databases">
        <title>Mating type loci evolution in Malassezia.</title>
        <authorList>
            <person name="Coelho M.A."/>
        </authorList>
    </citation>
    <scope>NUCLEOTIDE SEQUENCE</scope>
    <source>
        <strain evidence="4">CBS 7876</strain>
    </source>
</reference>
<evidence type="ECO:0000313" key="4">
    <source>
        <dbReference type="EMBL" id="WFD04277.1"/>
    </source>
</evidence>
<evidence type="ECO:0000256" key="2">
    <source>
        <dbReference type="ARBA" id="ARBA00022737"/>
    </source>
</evidence>
<accession>A0AAF0IT69</accession>
<evidence type="ECO:0000313" key="5">
    <source>
        <dbReference type="Proteomes" id="UP001214603"/>
    </source>
</evidence>
<dbReference type="SUPFAM" id="SSF50978">
    <property type="entry name" value="WD40 repeat-like"/>
    <property type="match status" value="1"/>
</dbReference>
<keyword evidence="5" id="KW-1185">Reference proteome</keyword>
<dbReference type="InterPro" id="IPR001680">
    <property type="entry name" value="WD40_rpt"/>
</dbReference>
<dbReference type="InterPro" id="IPR048720">
    <property type="entry name" value="PROPPIN"/>
</dbReference>
<dbReference type="PANTHER" id="PTHR11227">
    <property type="entry name" value="WD-REPEAT PROTEIN INTERACTING WITH PHOSPHOINOSIDES WIPI -RELATED"/>
    <property type="match status" value="1"/>
</dbReference>
<organism evidence="4 5">
    <name type="scientific">Malassezia obtusa</name>
    <dbReference type="NCBI Taxonomy" id="76774"/>
    <lineage>
        <taxon>Eukaryota</taxon>
        <taxon>Fungi</taxon>
        <taxon>Dikarya</taxon>
        <taxon>Basidiomycota</taxon>
        <taxon>Ustilaginomycotina</taxon>
        <taxon>Malasseziomycetes</taxon>
        <taxon>Malasseziales</taxon>
        <taxon>Malasseziaceae</taxon>
        <taxon>Malassezia</taxon>
    </lineage>
</organism>
<evidence type="ECO:0000256" key="1">
    <source>
        <dbReference type="ARBA" id="ARBA00022574"/>
    </source>
</evidence>
<dbReference type="AlphaFoldDB" id="A0AAF0IT69"/>
<sequence length="379" mass="40617">MVPAARRALLSASFNQDYSCIALGTRTGYAIVNCEPFGRVFAQPAGPTALVEMLFSTSLVTVVPRPDAPESARAQRLQIVNTKRQSTICELSFPAPICHVRLNRRRLVVALASAFFVYDISNMKLLHTIDTAQDTHGLCALAPSSEQCFLAYAAPLATQGEAGAGSVVVYDLLTLGMACVVPAHRTRVACLAFNAAGTLLATASEKGTVVRVFSVPDGKLVSQFRRGSYPARILAMTFNAASTLLCVSSDTGTVHLFRLAAQAPATRHDDPDEALERKRSTSLLTAWGRQSKSLGQAVAGSIGTYLPASFTEMWEPARDFAYLKLPHPGVHVIAAVSNTLPQVMAVTSDGHFYVYALDLERGGECALTKQYSLLDSGMT</sequence>
<keyword evidence="2" id="KW-0677">Repeat</keyword>
<dbReference type="InterPro" id="IPR015943">
    <property type="entry name" value="WD40/YVTN_repeat-like_dom_sf"/>
</dbReference>